<feature type="domain" description="Rad50/SbcC-type AAA" evidence="8">
    <location>
        <begin position="9"/>
        <end position="53"/>
    </location>
</feature>
<dbReference type="GO" id="GO:0043590">
    <property type="term" value="C:bacterial nucleoid"/>
    <property type="evidence" value="ECO:0007669"/>
    <property type="project" value="TreeGrafter"/>
</dbReference>
<keyword evidence="6" id="KW-0234">DNA repair</keyword>
<dbReference type="PANTHER" id="PTHR11059">
    <property type="entry name" value="DNA REPAIR PROTEIN RECN"/>
    <property type="match status" value="1"/>
</dbReference>
<reference evidence="9 10" key="1">
    <citation type="submission" date="2019-12" db="EMBL/GenBank/DDBJ databases">
        <title>Full genome sequence of a Bacillus safensis strain isolated from commercially available natto in Indonesia.</title>
        <authorList>
            <person name="Yoshida M."/>
            <person name="Uomi M."/>
            <person name="Waturangi D."/>
            <person name="Ekaputri J.J."/>
            <person name="Setiamarga D.H.E."/>
        </authorList>
    </citation>
    <scope>NUCLEOTIDE SEQUENCE [LARGE SCALE GENOMIC DNA]</scope>
    <source>
        <strain evidence="9 10">IDN1</strain>
    </source>
</reference>
<accession>A0A5S9MAU7</accession>
<keyword evidence="4" id="KW-0227">DNA damage</keyword>
<dbReference type="GO" id="GO:0016887">
    <property type="term" value="F:ATP hydrolysis activity"/>
    <property type="evidence" value="ECO:0007669"/>
    <property type="project" value="InterPro"/>
</dbReference>
<dbReference type="Proteomes" id="UP000464658">
    <property type="component" value="Chromosome"/>
</dbReference>
<dbReference type="GO" id="GO:0009432">
    <property type="term" value="P:SOS response"/>
    <property type="evidence" value="ECO:0007669"/>
    <property type="project" value="TreeGrafter"/>
</dbReference>
<proteinExistence type="inferred from homology"/>
<gene>
    <name evidence="9" type="ORF">BsIDN1_42350</name>
</gene>
<evidence type="ECO:0000256" key="1">
    <source>
        <dbReference type="ARBA" id="ARBA00009441"/>
    </source>
</evidence>
<evidence type="ECO:0000256" key="7">
    <source>
        <dbReference type="ARBA" id="ARBA00033408"/>
    </source>
</evidence>
<evidence type="ECO:0000256" key="6">
    <source>
        <dbReference type="ARBA" id="ARBA00023204"/>
    </source>
</evidence>
<evidence type="ECO:0000313" key="9">
    <source>
        <dbReference type="EMBL" id="BBP90617.1"/>
    </source>
</evidence>
<dbReference type="SUPFAM" id="SSF52540">
    <property type="entry name" value="P-loop containing nucleoside triphosphate hydrolases"/>
    <property type="match status" value="1"/>
</dbReference>
<name>A0A5S9MAU7_BACIA</name>
<protein>
    <recommendedName>
        <fullName evidence="2">DNA repair protein RecN</fullName>
    </recommendedName>
    <alternativeName>
        <fullName evidence="7">Recombination protein N</fullName>
    </alternativeName>
</protein>
<dbReference type="GO" id="GO:0006310">
    <property type="term" value="P:DNA recombination"/>
    <property type="evidence" value="ECO:0007669"/>
    <property type="project" value="InterPro"/>
</dbReference>
<dbReference type="PANTHER" id="PTHR11059:SF0">
    <property type="entry name" value="DNA REPAIR PROTEIN RECN"/>
    <property type="match status" value="1"/>
</dbReference>
<evidence type="ECO:0000259" key="8">
    <source>
        <dbReference type="Pfam" id="PF13476"/>
    </source>
</evidence>
<dbReference type="Pfam" id="PF13476">
    <property type="entry name" value="AAA_23"/>
    <property type="match status" value="1"/>
</dbReference>
<dbReference type="InterPro" id="IPR038729">
    <property type="entry name" value="Rad50/SbcC_AAA"/>
</dbReference>
<comment type="similarity">
    <text evidence="1">Belongs to the RecN family.</text>
</comment>
<evidence type="ECO:0000313" key="10">
    <source>
        <dbReference type="Proteomes" id="UP000464658"/>
    </source>
</evidence>
<dbReference type="InterPro" id="IPR027417">
    <property type="entry name" value="P-loop_NTPase"/>
</dbReference>
<organism evidence="9 10">
    <name type="scientific">Bacillus safensis</name>
    <dbReference type="NCBI Taxonomy" id="561879"/>
    <lineage>
        <taxon>Bacteria</taxon>
        <taxon>Bacillati</taxon>
        <taxon>Bacillota</taxon>
        <taxon>Bacilli</taxon>
        <taxon>Bacillales</taxon>
        <taxon>Bacillaceae</taxon>
        <taxon>Bacillus</taxon>
    </lineage>
</organism>
<evidence type="ECO:0000256" key="4">
    <source>
        <dbReference type="ARBA" id="ARBA00022763"/>
    </source>
</evidence>
<dbReference type="Gene3D" id="3.40.50.300">
    <property type="entry name" value="P-loop containing nucleotide triphosphate hydrolases"/>
    <property type="match status" value="1"/>
</dbReference>
<evidence type="ECO:0000256" key="3">
    <source>
        <dbReference type="ARBA" id="ARBA00022741"/>
    </source>
</evidence>
<dbReference type="InterPro" id="IPR004604">
    <property type="entry name" value="DNA_recomb/repair_RecN"/>
</dbReference>
<dbReference type="GO" id="GO:0005524">
    <property type="term" value="F:ATP binding"/>
    <property type="evidence" value="ECO:0007669"/>
    <property type="project" value="UniProtKB-KW"/>
</dbReference>
<dbReference type="GO" id="GO:0006302">
    <property type="term" value="P:double-strand break repair"/>
    <property type="evidence" value="ECO:0007669"/>
    <property type="project" value="InterPro"/>
</dbReference>
<evidence type="ECO:0000256" key="2">
    <source>
        <dbReference type="ARBA" id="ARBA00021315"/>
    </source>
</evidence>
<dbReference type="AlphaFoldDB" id="A0A5S9MAU7"/>
<keyword evidence="5" id="KW-0067">ATP-binding</keyword>
<sequence length="93" mass="10477">MSVSREQPLKNFAIIEELTVSFEKGLTVLTGETGAGKSIMIDAVSLLVGGRGSSEFVRYGEKKKESWKGFFLYQPIILYLLYAKSRELTHQMK</sequence>
<evidence type="ECO:0000256" key="5">
    <source>
        <dbReference type="ARBA" id="ARBA00022840"/>
    </source>
</evidence>
<keyword evidence="3" id="KW-0547">Nucleotide-binding</keyword>
<dbReference type="EMBL" id="AP021906">
    <property type="protein sequence ID" value="BBP90617.1"/>
    <property type="molecule type" value="Genomic_DNA"/>
</dbReference>